<organism evidence="1 2">
    <name type="scientific">Pseudocercospora fuligena</name>
    <dbReference type="NCBI Taxonomy" id="685502"/>
    <lineage>
        <taxon>Eukaryota</taxon>
        <taxon>Fungi</taxon>
        <taxon>Dikarya</taxon>
        <taxon>Ascomycota</taxon>
        <taxon>Pezizomycotina</taxon>
        <taxon>Dothideomycetes</taxon>
        <taxon>Dothideomycetidae</taxon>
        <taxon>Mycosphaerellales</taxon>
        <taxon>Mycosphaerellaceae</taxon>
        <taxon>Pseudocercospora</taxon>
    </lineage>
</organism>
<sequence>MLEVLNGLKVWRRLERSVWQGAAIVLVANRWIKVERKIQERPCFSGESRSKSTKLFEIDPDSFSPSQYYIRTAKQLATPSMSNRSRAWSKIDAPGPSLLPAASTVCRLSYGECSGLEAYIPFDGHRGRSGFDGQISIRALRFSQPRLLSAGCLMASAADFRLTSSFNVVKAQLLTMSQFNFIFIFFNASGFEGLPVTSMAVESEMQPKSNAPGVGSPPLPVASLLLALSTVYRLSYGKSRLGLWLTYLEVYC</sequence>
<reference evidence="1" key="1">
    <citation type="submission" date="2020-04" db="EMBL/GenBank/DDBJ databases">
        <title>Draft genome resource of the tomato pathogen Pseudocercospora fuligena.</title>
        <authorList>
            <person name="Zaccaron A."/>
        </authorList>
    </citation>
    <scope>NUCLEOTIDE SEQUENCE</scope>
    <source>
        <strain evidence="1">PF001</strain>
    </source>
</reference>
<evidence type="ECO:0000313" key="2">
    <source>
        <dbReference type="Proteomes" id="UP000660729"/>
    </source>
</evidence>
<dbReference type="EMBL" id="JABCIY010000021">
    <property type="protein sequence ID" value="KAF7196978.1"/>
    <property type="molecule type" value="Genomic_DNA"/>
</dbReference>
<comment type="caution">
    <text evidence="1">The sequence shown here is derived from an EMBL/GenBank/DDBJ whole genome shotgun (WGS) entry which is preliminary data.</text>
</comment>
<gene>
    <name evidence="1" type="ORF">HII31_01678</name>
</gene>
<dbReference type="Proteomes" id="UP000660729">
    <property type="component" value="Unassembled WGS sequence"/>
</dbReference>
<keyword evidence="2" id="KW-1185">Reference proteome</keyword>
<protein>
    <submittedName>
        <fullName evidence="1">Uncharacterized protein</fullName>
    </submittedName>
</protein>
<dbReference type="AlphaFoldDB" id="A0A8H6VLN6"/>
<accession>A0A8H6VLN6</accession>
<proteinExistence type="predicted"/>
<name>A0A8H6VLN6_9PEZI</name>
<evidence type="ECO:0000313" key="1">
    <source>
        <dbReference type="EMBL" id="KAF7196978.1"/>
    </source>
</evidence>